<evidence type="ECO:0000256" key="1">
    <source>
        <dbReference type="ARBA" id="ARBA00010688"/>
    </source>
</evidence>
<dbReference type="InterPro" id="IPR011611">
    <property type="entry name" value="PfkB_dom"/>
</dbReference>
<dbReference type="PANTHER" id="PTHR10584">
    <property type="entry name" value="SUGAR KINASE"/>
    <property type="match status" value="1"/>
</dbReference>
<sequence>MPLDVLVVGDANPDLILRGDVVPRFGQVEQLLDGAELVLGGSASITAAGLARLGVRVALVSAVGDDVFGVETRRRLDQAGIDTSAVRRDPRIPTGLSVILSTAGDRAILTLPGTIPTVAADEVRSAVLRLKPRHVHVASYYLQPGLAAELPELLGWLREQKVTTSLDTNWDPAELWTGMDAVLPTLDVLLPNREELRALAAALGHADGTDESLAQRIAVRGPRVVVKAGRDGGFSAGDGDVARAAGLELDVVDTTGAGDSFNAGYLAAFIGGVESETQRVRWAAVAGSLSTRAAGGTAAQATRADLEDAR</sequence>
<proteinExistence type="inferred from homology"/>
<accession>A0A4S4FWC5</accession>
<gene>
    <name evidence="6" type="ORF">E6C70_09315</name>
</gene>
<feature type="domain" description="Carbohydrate kinase PfkB" evidence="5">
    <location>
        <begin position="4"/>
        <end position="299"/>
    </location>
</feature>
<dbReference type="InterPro" id="IPR002173">
    <property type="entry name" value="Carboh/pur_kinase_PfkB_CS"/>
</dbReference>
<dbReference type="InterPro" id="IPR002139">
    <property type="entry name" value="Ribo/fructo_kinase"/>
</dbReference>
<dbReference type="SUPFAM" id="SSF53613">
    <property type="entry name" value="Ribokinase-like"/>
    <property type="match status" value="1"/>
</dbReference>
<dbReference type="PROSITE" id="PS00584">
    <property type="entry name" value="PFKB_KINASES_2"/>
    <property type="match status" value="1"/>
</dbReference>
<dbReference type="EMBL" id="SSSN01000005">
    <property type="protein sequence ID" value="THG34601.1"/>
    <property type="molecule type" value="Genomic_DNA"/>
</dbReference>
<dbReference type="GO" id="GO:0016301">
    <property type="term" value="F:kinase activity"/>
    <property type="evidence" value="ECO:0007669"/>
    <property type="project" value="UniProtKB-KW"/>
</dbReference>
<evidence type="ECO:0000256" key="2">
    <source>
        <dbReference type="ARBA" id="ARBA00022679"/>
    </source>
</evidence>
<evidence type="ECO:0000256" key="3">
    <source>
        <dbReference type="ARBA" id="ARBA00022777"/>
    </source>
</evidence>
<keyword evidence="2 4" id="KW-0808">Transferase</keyword>
<reference evidence="6 7" key="1">
    <citation type="submission" date="2019-04" db="EMBL/GenBank/DDBJ databases">
        <authorList>
            <person name="Jiang L."/>
        </authorList>
    </citation>
    <scope>NUCLEOTIDE SEQUENCE [LARGE SCALE GENOMIC DNA]</scope>
    <source>
        <strain evidence="6 7">YIM 131861</strain>
    </source>
</reference>
<dbReference type="Gene3D" id="3.40.1190.20">
    <property type="match status" value="1"/>
</dbReference>
<comment type="similarity">
    <text evidence="1 4">Belongs to the carbohydrate kinase PfkB family.</text>
</comment>
<keyword evidence="3 4" id="KW-0418">Kinase</keyword>
<evidence type="ECO:0000256" key="4">
    <source>
        <dbReference type="RuleBase" id="RU003704"/>
    </source>
</evidence>
<dbReference type="PANTHER" id="PTHR10584:SF166">
    <property type="entry name" value="RIBOKINASE"/>
    <property type="match status" value="1"/>
</dbReference>
<evidence type="ECO:0000259" key="5">
    <source>
        <dbReference type="Pfam" id="PF00294"/>
    </source>
</evidence>
<dbReference type="InterPro" id="IPR029056">
    <property type="entry name" value="Ribokinase-like"/>
</dbReference>
<organism evidence="6 7">
    <name type="scientific">Orlajensenia flava</name>
    <dbReference type="NCBI Taxonomy" id="2565934"/>
    <lineage>
        <taxon>Bacteria</taxon>
        <taxon>Bacillati</taxon>
        <taxon>Actinomycetota</taxon>
        <taxon>Actinomycetes</taxon>
        <taxon>Micrococcales</taxon>
        <taxon>Microbacteriaceae</taxon>
        <taxon>Orlajensenia</taxon>
    </lineage>
</organism>
<dbReference type="Pfam" id="PF00294">
    <property type="entry name" value="PfkB"/>
    <property type="match status" value="1"/>
</dbReference>
<dbReference type="GO" id="GO:0005829">
    <property type="term" value="C:cytosol"/>
    <property type="evidence" value="ECO:0007669"/>
    <property type="project" value="TreeGrafter"/>
</dbReference>
<dbReference type="AlphaFoldDB" id="A0A4S4FWC5"/>
<dbReference type="GO" id="GO:0006796">
    <property type="term" value="P:phosphate-containing compound metabolic process"/>
    <property type="evidence" value="ECO:0007669"/>
    <property type="project" value="UniProtKB-ARBA"/>
</dbReference>
<evidence type="ECO:0000313" key="7">
    <source>
        <dbReference type="Proteomes" id="UP000307380"/>
    </source>
</evidence>
<comment type="caution">
    <text evidence="6">The sequence shown here is derived from an EMBL/GenBank/DDBJ whole genome shotgun (WGS) entry which is preliminary data.</text>
</comment>
<evidence type="ECO:0000313" key="6">
    <source>
        <dbReference type="EMBL" id="THG34601.1"/>
    </source>
</evidence>
<dbReference type="OrthoDB" id="9808601at2"/>
<dbReference type="PRINTS" id="PR00990">
    <property type="entry name" value="RIBOKINASE"/>
</dbReference>
<name>A0A4S4FWC5_9MICO</name>
<dbReference type="Proteomes" id="UP000307380">
    <property type="component" value="Unassembled WGS sequence"/>
</dbReference>
<protein>
    <submittedName>
        <fullName evidence="6">Carbohydrate kinase family protein</fullName>
    </submittedName>
</protein>
<keyword evidence="7" id="KW-1185">Reference proteome</keyword>